<dbReference type="EMBL" id="JAPDGR010003529">
    <property type="protein sequence ID" value="KAJ2970914.1"/>
    <property type="molecule type" value="Genomic_DNA"/>
</dbReference>
<sequence length="522" mass="56826">MADQPGLEVVVPPEQRTTSQFRSVSQNLRTSLDTFPEVVPFELLNHRSLKPEAIPPFEEEGNGSISGPSGERNNGLTTLTPKFLTGPYGRRILIGIGILIVAVVAAVVGGVIGSRRSNSVSSTPTSGSTTPPPPPPTSTLTVSRPLQSNSGLAAAGWRTQGGFFNLRVFYQDEGDGLRFSEYKSDGSGWGNSTKVDRRDVLSNTTLGATAILDMSPPQYELFFQNTSYLVTGNNFRDGISPQGGLFDSIDERPILAHSKSRLTTYWPYVALQKPNLTLHVINWIGEVGNPWQNQSLGITALEGTSLAILPQSASYGYPYRAALIYRGPNGLLALHSLDNPWPFTASNQQGFLVTIGGAQSSSFGVFAVARKNDPNNATNIYILYQTASNDLEYVYYHGDSWKLGPASDALMNADASTDITCLSESIWFGKAVMSAKYDMSRCYFFSEGRIKESPEKSGTLIALNDLRDRRSMRLPIPRRVADMANVRLCYLDPHGPFCFTGPSSLPDPDDIACIEEEDVVAV</sequence>
<accession>A0ACC1MXE4</accession>
<evidence type="ECO:0000313" key="1">
    <source>
        <dbReference type="EMBL" id="KAJ2970914.1"/>
    </source>
</evidence>
<reference evidence="1" key="1">
    <citation type="submission" date="2022-10" db="EMBL/GenBank/DDBJ databases">
        <title>Genome Sequence of Xylaria curta.</title>
        <authorList>
            <person name="Buettner E."/>
        </authorList>
    </citation>
    <scope>NUCLEOTIDE SEQUENCE</scope>
    <source>
        <strain evidence="1">Babe10</strain>
    </source>
</reference>
<gene>
    <name evidence="1" type="ORF">NUW58_g9557</name>
</gene>
<proteinExistence type="predicted"/>
<name>A0ACC1MXE4_9PEZI</name>
<dbReference type="Proteomes" id="UP001143856">
    <property type="component" value="Unassembled WGS sequence"/>
</dbReference>
<protein>
    <submittedName>
        <fullName evidence="1">Uncharacterized protein</fullName>
    </submittedName>
</protein>
<keyword evidence="2" id="KW-1185">Reference proteome</keyword>
<comment type="caution">
    <text evidence="1">The sequence shown here is derived from an EMBL/GenBank/DDBJ whole genome shotgun (WGS) entry which is preliminary data.</text>
</comment>
<evidence type="ECO:0000313" key="2">
    <source>
        <dbReference type="Proteomes" id="UP001143856"/>
    </source>
</evidence>
<organism evidence="1 2">
    <name type="scientific">Xylaria curta</name>
    <dbReference type="NCBI Taxonomy" id="42375"/>
    <lineage>
        <taxon>Eukaryota</taxon>
        <taxon>Fungi</taxon>
        <taxon>Dikarya</taxon>
        <taxon>Ascomycota</taxon>
        <taxon>Pezizomycotina</taxon>
        <taxon>Sordariomycetes</taxon>
        <taxon>Xylariomycetidae</taxon>
        <taxon>Xylariales</taxon>
        <taxon>Xylariaceae</taxon>
        <taxon>Xylaria</taxon>
    </lineage>
</organism>